<reference evidence="3" key="1">
    <citation type="journal article" date="2019" name="Int. J. Syst. Evol. Microbiol.">
        <title>The Global Catalogue of Microorganisms (GCM) 10K type strain sequencing project: providing services to taxonomists for standard genome sequencing and annotation.</title>
        <authorList>
            <consortium name="The Broad Institute Genomics Platform"/>
            <consortium name="The Broad Institute Genome Sequencing Center for Infectious Disease"/>
            <person name="Wu L."/>
            <person name="Ma J."/>
        </authorList>
    </citation>
    <scope>NUCLEOTIDE SEQUENCE [LARGE SCALE GENOMIC DNA]</scope>
    <source>
        <strain evidence="3">CCTCC AB 2017081</strain>
    </source>
</reference>
<proteinExistence type="predicted"/>
<organism evidence="2 3">
    <name type="scientific">Deinococcus rufus</name>
    <dbReference type="NCBI Taxonomy" id="2136097"/>
    <lineage>
        <taxon>Bacteria</taxon>
        <taxon>Thermotogati</taxon>
        <taxon>Deinococcota</taxon>
        <taxon>Deinococci</taxon>
        <taxon>Deinococcales</taxon>
        <taxon>Deinococcaceae</taxon>
        <taxon>Deinococcus</taxon>
    </lineage>
</organism>
<protein>
    <recommendedName>
        <fullName evidence="4">DUF4382 domain-containing protein</fullName>
    </recommendedName>
</protein>
<comment type="caution">
    <text evidence="2">The sequence shown here is derived from an EMBL/GenBank/DDBJ whole genome shotgun (WGS) entry which is preliminary data.</text>
</comment>
<dbReference type="RefSeq" id="WP_322472124.1">
    <property type="nucleotide sequence ID" value="NZ_JBHRZG010000024.1"/>
</dbReference>
<evidence type="ECO:0000313" key="2">
    <source>
        <dbReference type="EMBL" id="MFC3834942.1"/>
    </source>
</evidence>
<feature type="signal peptide" evidence="1">
    <location>
        <begin position="1"/>
        <end position="28"/>
    </location>
</feature>
<dbReference type="EMBL" id="JBHRZG010000024">
    <property type="protein sequence ID" value="MFC3834942.1"/>
    <property type="molecule type" value="Genomic_DNA"/>
</dbReference>
<evidence type="ECO:0000256" key="1">
    <source>
        <dbReference type="SAM" id="SignalP"/>
    </source>
</evidence>
<evidence type="ECO:0008006" key="4">
    <source>
        <dbReference type="Google" id="ProtNLM"/>
    </source>
</evidence>
<keyword evidence="1" id="KW-0732">Signal</keyword>
<dbReference type="PROSITE" id="PS51257">
    <property type="entry name" value="PROKAR_LIPOPROTEIN"/>
    <property type="match status" value="1"/>
</dbReference>
<feature type="chain" id="PRO_5047303174" description="DUF4382 domain-containing protein" evidence="1">
    <location>
        <begin position="29"/>
        <end position="320"/>
    </location>
</feature>
<evidence type="ECO:0000313" key="3">
    <source>
        <dbReference type="Proteomes" id="UP001595803"/>
    </source>
</evidence>
<gene>
    <name evidence="2" type="ORF">ACFOSB_18950</name>
</gene>
<dbReference type="Proteomes" id="UP001595803">
    <property type="component" value="Unassembled WGS sequence"/>
</dbReference>
<name>A0ABV7ZC27_9DEIO</name>
<keyword evidence="3" id="KW-1185">Reference proteome</keyword>
<sequence>MTRHAPVPAILVLCAALASCGSTTTSSADRLTLQGTAAGVSFPDAVVYLASGDATHTGVTGQLTAPGTFRLDVGTPPPAADAFDLLTVPDGCTVSGAAQNHPKVQFYDRLVVASPEGDPLGHIRELVKAGGTLPFSRVARVYSDRAATVQATIRCGGTTEVNYDVTLRRGWNAVEFSDAQTVSMKSLGTVTTAFESSLNLPYISVVLAPELLTFRDNATAQVAATLYQEGGLGGTFTLKTDIEGLTVTPSEVTLGGPLSVGPRPGSGLRRLGLGTQALRTTLAFTYTGAVNGVRPFVITVTNESGQQVGRGDGTLDVQRP</sequence>
<accession>A0ABV7ZC27</accession>